<dbReference type="PANTHER" id="PTHR43143">
    <property type="entry name" value="METALLOPHOSPHOESTERASE, CALCINEURIN SUPERFAMILY"/>
    <property type="match status" value="1"/>
</dbReference>
<dbReference type="InterPro" id="IPR029052">
    <property type="entry name" value="Metallo-depent_PP-like"/>
</dbReference>
<dbReference type="Pfam" id="PF00149">
    <property type="entry name" value="Metallophos"/>
    <property type="match status" value="1"/>
</dbReference>
<accession>A0A1D2A8R7</accession>
<name>A0A1D2A8R7_AUXPR</name>
<organism evidence="2">
    <name type="scientific">Auxenochlorella protothecoides</name>
    <name type="common">Green microalga</name>
    <name type="synonym">Chlorella protothecoides</name>
    <dbReference type="NCBI Taxonomy" id="3075"/>
    <lineage>
        <taxon>Eukaryota</taxon>
        <taxon>Viridiplantae</taxon>
        <taxon>Chlorophyta</taxon>
        <taxon>core chlorophytes</taxon>
        <taxon>Trebouxiophyceae</taxon>
        <taxon>Chlorellales</taxon>
        <taxon>Chlorellaceae</taxon>
        <taxon>Auxenochlorella</taxon>
    </lineage>
</organism>
<dbReference type="InterPro" id="IPR004843">
    <property type="entry name" value="Calcineurin-like_PHP"/>
</dbReference>
<dbReference type="GO" id="GO:0016787">
    <property type="term" value="F:hydrolase activity"/>
    <property type="evidence" value="ECO:0007669"/>
    <property type="project" value="InterPro"/>
</dbReference>
<dbReference type="PANTHER" id="PTHR43143:SF4">
    <property type="entry name" value="CALCINEURIN-LIKE PHOSPHOESTERASE DOMAIN-CONTAINING PROTEIN"/>
    <property type="match status" value="1"/>
</dbReference>
<proteinExistence type="predicted"/>
<dbReference type="EMBL" id="GDKF01003006">
    <property type="protein sequence ID" value="JAT75616.1"/>
    <property type="molecule type" value="Transcribed_RNA"/>
</dbReference>
<dbReference type="Gene3D" id="3.60.21.10">
    <property type="match status" value="1"/>
</dbReference>
<reference evidence="2" key="1">
    <citation type="submission" date="2015-08" db="EMBL/GenBank/DDBJ databases">
        <authorList>
            <person name="Babu N.S."/>
            <person name="Beckwith C.J."/>
            <person name="Beseler K.G."/>
            <person name="Brison A."/>
            <person name="Carone J.V."/>
            <person name="Caskin T.P."/>
            <person name="Diamond M."/>
            <person name="Durham M.E."/>
            <person name="Foxe J.M."/>
            <person name="Go M."/>
            <person name="Henderson B.A."/>
            <person name="Jones I.B."/>
            <person name="McGettigan J.A."/>
            <person name="Micheletti S.J."/>
            <person name="Nasrallah M.E."/>
            <person name="Ortiz D."/>
            <person name="Piller C.R."/>
            <person name="Privatt S.R."/>
            <person name="Schneider S.L."/>
            <person name="Sharp S."/>
            <person name="Smith T.C."/>
            <person name="Stanton J.D."/>
            <person name="Ullery H.E."/>
            <person name="Wilson R.J."/>
            <person name="Serrano M.G."/>
            <person name="Buck G."/>
            <person name="Lee V."/>
            <person name="Wang Y."/>
            <person name="Carvalho R."/>
            <person name="Voegtly L."/>
            <person name="Shi R."/>
            <person name="Duckworth R."/>
            <person name="Johnson A."/>
            <person name="Loviza R."/>
            <person name="Walstead R."/>
            <person name="Shah Z."/>
            <person name="Kiflezghi M."/>
            <person name="Wade K."/>
            <person name="Ball S.L."/>
            <person name="Bradley K.W."/>
            <person name="Asai D.J."/>
            <person name="Bowman C.A."/>
            <person name="Russell D.A."/>
            <person name="Pope W.H."/>
            <person name="Jacobs-Sera D."/>
            <person name="Hendrix R.W."/>
            <person name="Hatfull G.F."/>
        </authorList>
    </citation>
    <scope>NUCLEOTIDE SEQUENCE</scope>
</reference>
<gene>
    <name evidence="2" type="ORF">g.18415</name>
</gene>
<sequence length="507" mass="55271">MPCGPVQTIIFGTQSLRKTEHGTSSLRFLGRGSGRANRRGMSYSASHGYRSIAELASQAPNFTLGILGDLHLSPDRQMRLFEEAKDQLVTVLESQQAKLGGGTACQAGLIQLGDVGGYHHQPGSLACFQRCRDWLAGFDLPVALITGNHDLEGLEFKTDALNLAAWQETFQQEHHWRVDVGPAILLGLGTSRFRSNQHSAHEVHVDAEQLAWFRNQLDASQGRPVIVFSHAPILGSGVRSVLDVHVKNRCAWLNHSTNPHVFMELVESHPNIHLWFSGHFHLSHNYADSISVVGRTAFATTGVIGKANRDGFRHSWVLSATPTEYRLQTLDHGTGRLRLDLVQEWGSRAAPAPRPNRTNLLKAPSVVPVMSALPGLQFEGGEALESTAAQWFQIGNGAVLGRKEGLLVEYEAASASPIGVVLTDLEDDHQIRFRGADGGILSGIALDEATSLEVHGPEGDGAAEVAVLHSIPRNAQGTFYQIFQRNKWQLRLAKESATKAHPVATSQ</sequence>
<protein>
    <recommendedName>
        <fullName evidence="1">Calcineurin-like phosphoesterase domain-containing protein</fullName>
    </recommendedName>
</protein>
<evidence type="ECO:0000259" key="1">
    <source>
        <dbReference type="Pfam" id="PF00149"/>
    </source>
</evidence>
<feature type="domain" description="Calcineurin-like phosphoesterase" evidence="1">
    <location>
        <begin position="63"/>
        <end position="281"/>
    </location>
</feature>
<dbReference type="AlphaFoldDB" id="A0A1D2A8R7"/>
<dbReference type="InterPro" id="IPR051918">
    <property type="entry name" value="STPP_CPPED1"/>
</dbReference>
<evidence type="ECO:0000313" key="2">
    <source>
        <dbReference type="EMBL" id="JAT75616.1"/>
    </source>
</evidence>
<dbReference type="SUPFAM" id="SSF56300">
    <property type="entry name" value="Metallo-dependent phosphatases"/>
    <property type="match status" value="1"/>
</dbReference>